<sequence length="549" mass="60610">MEAAGEGTVFTPSLERMKHVKSDNGEMLTKPFLDVCKLILPVIDKFGAAMTLVKSDIGTRLENKYLSDPSKYIHLYSMVQEEVDAKTAKRSSSCTSCLLWLTRALDFLVELFLNLLAHPDWTMSQACADSYGKTLKKFHGWVASSYSTVMSMIDSIQSNVFFMLMESAYKVVMKLVPDRKKFMEVISGSGNVAADMEQFCATFPPFLEENHKFLYNKKGWQVESTMLCTLHKGTKYTLKPGNFRNVKQEVPEKSLLLLIGDKANNQEFASIRVEGWHLVHGTKLYDPGQRLFDVQSLTLQDHGIVLTSLFCFSKDEKEQEMQIGFPTDVKHVAHIGCDGPSATNAPTWMNEFNSPPELPCGTSNSKEEVKSLSTDPHSEDTIQTEKPKHRSRRSSGSGSSLLNSPDRRSADSSRNSRHQAPSSTGSPLNSPRGTDAPKSSRRHRSSNKSMDSPKGESSSGTNRISRRQKNSSLDAESPTHDQPSIPKHSRGRKSRGSPGSGPSKSKEKKSSKEAAPFSDPGSGGCESINGRTNLASQLSSVLEAHEEEG</sequence>
<dbReference type="PROSITE" id="PS50108">
    <property type="entry name" value="CRIB"/>
    <property type="match status" value="1"/>
</dbReference>
<feature type="compositionally biased region" description="Basic and acidic residues" evidence="2">
    <location>
        <begin position="365"/>
        <end position="386"/>
    </location>
</feature>
<dbReference type="InterPro" id="IPR014830">
    <property type="entry name" value="Glycolipid_transfer_prot_dom"/>
</dbReference>
<dbReference type="GO" id="GO:0016020">
    <property type="term" value="C:membrane"/>
    <property type="evidence" value="ECO:0007669"/>
    <property type="project" value="TreeGrafter"/>
</dbReference>
<gene>
    <name evidence="4" type="ORF">DKX38_013234</name>
</gene>
<dbReference type="InterPro" id="IPR036497">
    <property type="entry name" value="GLTP_sf"/>
</dbReference>
<feature type="domain" description="CRIB" evidence="3">
    <location>
        <begin position="323"/>
        <end position="336"/>
    </location>
</feature>
<keyword evidence="1" id="KW-0813">Transport</keyword>
<name>A0A5N5LRC7_9ROSI</name>
<dbReference type="GO" id="GO:1902388">
    <property type="term" value="F:ceramide 1-phosphate transfer activity"/>
    <property type="evidence" value="ECO:0007669"/>
    <property type="project" value="TreeGrafter"/>
</dbReference>
<evidence type="ECO:0000313" key="4">
    <source>
        <dbReference type="EMBL" id="KAB5545122.1"/>
    </source>
</evidence>
<reference evidence="5" key="1">
    <citation type="journal article" date="2019" name="Gigascience">
        <title>De novo genome assembly of the endangered Acer yangbiense, a plant species with extremely small populations endemic to Yunnan Province, China.</title>
        <authorList>
            <person name="Yang J."/>
            <person name="Wariss H.M."/>
            <person name="Tao L."/>
            <person name="Zhang R."/>
            <person name="Yun Q."/>
            <person name="Hollingsworth P."/>
            <person name="Dao Z."/>
            <person name="Luo G."/>
            <person name="Guo H."/>
            <person name="Ma Y."/>
            <person name="Sun W."/>
        </authorList>
    </citation>
    <scope>NUCLEOTIDE SEQUENCE [LARGE SCALE GENOMIC DNA]</scope>
    <source>
        <strain evidence="5">cv. br00</strain>
    </source>
</reference>
<dbReference type="CDD" id="cd00132">
    <property type="entry name" value="CRIB"/>
    <property type="match status" value="1"/>
</dbReference>
<dbReference type="Proteomes" id="UP000326939">
    <property type="component" value="Chromosome 8"/>
</dbReference>
<feature type="region of interest" description="Disordered" evidence="2">
    <location>
        <begin position="346"/>
        <end position="549"/>
    </location>
</feature>
<keyword evidence="5" id="KW-1185">Reference proteome</keyword>
<dbReference type="GO" id="GO:0005829">
    <property type="term" value="C:cytosol"/>
    <property type="evidence" value="ECO:0007669"/>
    <property type="project" value="TreeGrafter"/>
</dbReference>
<dbReference type="SUPFAM" id="SSF110004">
    <property type="entry name" value="Glycolipid transfer protein, GLTP"/>
    <property type="match status" value="1"/>
</dbReference>
<feature type="compositionally biased region" description="Polar residues" evidence="2">
    <location>
        <begin position="418"/>
        <end position="432"/>
    </location>
</feature>
<proteinExistence type="predicted"/>
<dbReference type="PANTHER" id="PTHR10219:SF25">
    <property type="entry name" value="PLECKSTRIN HOMOLOGY DOMAIN-CONTAINING FAMILY A MEMBER 8"/>
    <property type="match status" value="1"/>
</dbReference>
<dbReference type="Gene3D" id="1.10.3520.10">
    <property type="entry name" value="Glycolipid transfer protein"/>
    <property type="match status" value="1"/>
</dbReference>
<evidence type="ECO:0000313" key="5">
    <source>
        <dbReference type="Proteomes" id="UP000326939"/>
    </source>
</evidence>
<evidence type="ECO:0000256" key="1">
    <source>
        <dbReference type="ARBA" id="ARBA00022448"/>
    </source>
</evidence>
<evidence type="ECO:0000256" key="2">
    <source>
        <dbReference type="SAM" id="MobiDB-lite"/>
    </source>
</evidence>
<dbReference type="Pfam" id="PF08718">
    <property type="entry name" value="GLTP"/>
    <property type="match status" value="1"/>
</dbReference>
<dbReference type="AlphaFoldDB" id="A0A5N5LRC7"/>
<feature type="compositionally biased region" description="Polar residues" evidence="2">
    <location>
        <begin position="447"/>
        <end position="463"/>
    </location>
</feature>
<dbReference type="GO" id="GO:1902387">
    <property type="term" value="F:ceramide 1-phosphate binding"/>
    <property type="evidence" value="ECO:0007669"/>
    <property type="project" value="TreeGrafter"/>
</dbReference>
<protein>
    <recommendedName>
        <fullName evidence="3">CRIB domain-containing protein</fullName>
    </recommendedName>
</protein>
<dbReference type="EMBL" id="VDCV01000008">
    <property type="protein sequence ID" value="KAB5545122.1"/>
    <property type="molecule type" value="Genomic_DNA"/>
</dbReference>
<evidence type="ECO:0000259" key="3">
    <source>
        <dbReference type="PROSITE" id="PS50108"/>
    </source>
</evidence>
<dbReference type="InterPro" id="IPR000095">
    <property type="entry name" value="CRIB_dom"/>
</dbReference>
<organism evidence="4 5">
    <name type="scientific">Salix brachista</name>
    <dbReference type="NCBI Taxonomy" id="2182728"/>
    <lineage>
        <taxon>Eukaryota</taxon>
        <taxon>Viridiplantae</taxon>
        <taxon>Streptophyta</taxon>
        <taxon>Embryophyta</taxon>
        <taxon>Tracheophyta</taxon>
        <taxon>Spermatophyta</taxon>
        <taxon>Magnoliopsida</taxon>
        <taxon>eudicotyledons</taxon>
        <taxon>Gunneridae</taxon>
        <taxon>Pentapetalae</taxon>
        <taxon>rosids</taxon>
        <taxon>fabids</taxon>
        <taxon>Malpighiales</taxon>
        <taxon>Salicaceae</taxon>
        <taxon>Saliceae</taxon>
        <taxon>Salix</taxon>
    </lineage>
</organism>
<comment type="caution">
    <text evidence="4">The sequence shown here is derived from an EMBL/GenBank/DDBJ whole genome shotgun (WGS) entry which is preliminary data.</text>
</comment>
<feature type="compositionally biased region" description="Polar residues" evidence="2">
    <location>
        <begin position="529"/>
        <end position="540"/>
    </location>
</feature>
<accession>A0A5N5LRC7</accession>
<feature type="compositionally biased region" description="Low complexity" evidence="2">
    <location>
        <begin position="394"/>
        <end position="404"/>
    </location>
</feature>
<dbReference type="PANTHER" id="PTHR10219">
    <property type="entry name" value="GLYCOLIPID TRANSFER PROTEIN-RELATED"/>
    <property type="match status" value="1"/>
</dbReference>